<accession>A0ABD1V389</accession>
<name>A0ABD1V389_9LAMI</name>
<reference evidence="2" key="1">
    <citation type="submission" date="2024-07" db="EMBL/GenBank/DDBJ databases">
        <title>Two chromosome-level genome assemblies of Korean endemic species Abeliophyllum distichum and Forsythia ovata (Oleaceae).</title>
        <authorList>
            <person name="Jang H."/>
        </authorList>
    </citation>
    <scope>NUCLEOTIDE SEQUENCE [LARGE SCALE GENOMIC DNA]</scope>
</reference>
<gene>
    <name evidence="1" type="ORF">Adt_05129</name>
</gene>
<sequence>MSLPICATYGANHQSSECYLAAAEASSPEQAAYAQNFQLQQNNPYSQTYNFRWRNLQNFSYDNTRNIQNSSNQQMIKMLTESPQGIFPSDTKATSMEDMSSITTMSEEQLPEILENRPVVQIEKSPTKEEEHVENEKLIINKQNENATFHDVAPI</sequence>
<protein>
    <submittedName>
        <fullName evidence="1">Uncharacterized protein</fullName>
    </submittedName>
</protein>
<comment type="caution">
    <text evidence="1">The sequence shown here is derived from an EMBL/GenBank/DDBJ whole genome shotgun (WGS) entry which is preliminary data.</text>
</comment>
<evidence type="ECO:0000313" key="2">
    <source>
        <dbReference type="Proteomes" id="UP001604336"/>
    </source>
</evidence>
<dbReference type="Proteomes" id="UP001604336">
    <property type="component" value="Unassembled WGS sequence"/>
</dbReference>
<dbReference type="AlphaFoldDB" id="A0ABD1V389"/>
<keyword evidence="2" id="KW-1185">Reference proteome</keyword>
<dbReference type="EMBL" id="JBFOLK010000002">
    <property type="protein sequence ID" value="KAL2531778.1"/>
    <property type="molecule type" value="Genomic_DNA"/>
</dbReference>
<evidence type="ECO:0000313" key="1">
    <source>
        <dbReference type="EMBL" id="KAL2531778.1"/>
    </source>
</evidence>
<organism evidence="1 2">
    <name type="scientific">Abeliophyllum distichum</name>
    <dbReference type="NCBI Taxonomy" id="126358"/>
    <lineage>
        <taxon>Eukaryota</taxon>
        <taxon>Viridiplantae</taxon>
        <taxon>Streptophyta</taxon>
        <taxon>Embryophyta</taxon>
        <taxon>Tracheophyta</taxon>
        <taxon>Spermatophyta</taxon>
        <taxon>Magnoliopsida</taxon>
        <taxon>eudicotyledons</taxon>
        <taxon>Gunneridae</taxon>
        <taxon>Pentapetalae</taxon>
        <taxon>asterids</taxon>
        <taxon>lamiids</taxon>
        <taxon>Lamiales</taxon>
        <taxon>Oleaceae</taxon>
        <taxon>Forsythieae</taxon>
        <taxon>Abeliophyllum</taxon>
    </lineage>
</organism>
<proteinExistence type="predicted"/>